<feature type="region of interest" description="Disordered" evidence="1">
    <location>
        <begin position="51"/>
        <end position="70"/>
    </location>
</feature>
<proteinExistence type="predicted"/>
<gene>
    <name evidence="2" type="ORF">FA09DRAFT_337108</name>
</gene>
<keyword evidence="3" id="KW-1185">Reference proteome</keyword>
<evidence type="ECO:0000313" key="3">
    <source>
        <dbReference type="Proteomes" id="UP000245946"/>
    </source>
</evidence>
<dbReference type="GeneID" id="37271511"/>
<name>A0A316ZFA6_9BASI</name>
<feature type="region of interest" description="Disordered" evidence="1">
    <location>
        <begin position="117"/>
        <end position="151"/>
    </location>
</feature>
<feature type="region of interest" description="Disordered" evidence="1">
    <location>
        <begin position="326"/>
        <end position="350"/>
    </location>
</feature>
<accession>A0A316ZFA6</accession>
<dbReference type="RefSeq" id="XP_025599871.1">
    <property type="nucleotide sequence ID" value="XM_025743967.1"/>
</dbReference>
<evidence type="ECO:0000256" key="1">
    <source>
        <dbReference type="SAM" id="MobiDB-lite"/>
    </source>
</evidence>
<reference evidence="2 3" key="1">
    <citation type="journal article" date="2018" name="Mol. Biol. Evol.">
        <title>Broad Genomic Sampling Reveals a Smut Pathogenic Ancestry of the Fungal Clade Ustilaginomycotina.</title>
        <authorList>
            <person name="Kijpornyongpan T."/>
            <person name="Mondo S.J."/>
            <person name="Barry K."/>
            <person name="Sandor L."/>
            <person name="Lee J."/>
            <person name="Lipzen A."/>
            <person name="Pangilinan J."/>
            <person name="LaButti K."/>
            <person name="Hainaut M."/>
            <person name="Henrissat B."/>
            <person name="Grigoriev I.V."/>
            <person name="Spatafora J.W."/>
            <person name="Aime M.C."/>
        </authorList>
    </citation>
    <scope>NUCLEOTIDE SEQUENCE [LARGE SCALE GENOMIC DNA]</scope>
    <source>
        <strain evidence="2 3">MCA 4186</strain>
    </source>
</reference>
<dbReference type="Proteomes" id="UP000245946">
    <property type="component" value="Unassembled WGS sequence"/>
</dbReference>
<dbReference type="InterPro" id="IPR011333">
    <property type="entry name" value="SKP1/BTB/POZ_sf"/>
</dbReference>
<dbReference type="AlphaFoldDB" id="A0A316ZFA6"/>
<sequence length="350" mass="38692">MTDTVLISRDHEDDPRYAIEVHESVLRAHDFFERMLHGGYAENASHVSSPALGEASQSAEVPSGKRKLPDGFDAVEASRAAKARTRKDVQQDIEDSAASAAALHSQDAFIEAAQEPAPSATGTAAQLDGRNKACASPAAESSTSSAGTQSEKKIIRMGMSHPALLLLTDWMYTGETPELRELSLKDIVGLYAAAQMLGMEKLETDMVEKALRSGYFPFDTLISSTLSEEVGRHPRLHDVFCHHLTYMTVQQCYAPDKVVETMVQRVLDSNEEDSEYTAEVRRRFTTFLCRGPRLLWSADGGKMTQLRQAAQTWWRDSSAKLLAGVPEEEKHRKLMDKLVPTPAPEGKEKK</sequence>
<evidence type="ECO:0000313" key="2">
    <source>
        <dbReference type="EMBL" id="PWN99592.1"/>
    </source>
</evidence>
<feature type="compositionally biased region" description="Low complexity" evidence="1">
    <location>
        <begin position="133"/>
        <end position="146"/>
    </location>
</feature>
<organism evidence="2 3">
    <name type="scientific">Tilletiopsis washingtonensis</name>
    <dbReference type="NCBI Taxonomy" id="58919"/>
    <lineage>
        <taxon>Eukaryota</taxon>
        <taxon>Fungi</taxon>
        <taxon>Dikarya</taxon>
        <taxon>Basidiomycota</taxon>
        <taxon>Ustilaginomycotina</taxon>
        <taxon>Exobasidiomycetes</taxon>
        <taxon>Entylomatales</taxon>
        <taxon>Entylomatales incertae sedis</taxon>
        <taxon>Tilletiopsis</taxon>
    </lineage>
</organism>
<dbReference type="Gene3D" id="3.30.710.10">
    <property type="entry name" value="Potassium Channel Kv1.1, Chain A"/>
    <property type="match status" value="1"/>
</dbReference>
<evidence type="ECO:0008006" key="4">
    <source>
        <dbReference type="Google" id="ProtNLM"/>
    </source>
</evidence>
<dbReference type="EMBL" id="KZ819287">
    <property type="protein sequence ID" value="PWN99592.1"/>
    <property type="molecule type" value="Genomic_DNA"/>
</dbReference>
<protein>
    <recommendedName>
        <fullName evidence="4">BTB domain-containing protein</fullName>
    </recommendedName>
</protein>